<accession>A0A8S1L6L7</accession>
<sequence length="228" mass="26218">MLEVSSTEIIFDLKNDVYIPYNISLKNVTSLYIAYKIKSTKPELFSVKQSRGLISPHQSEIIEFSTTDRAKNLDPKHIVNQKFQIYAISIQEKKSTAEIDNLFQSQACFNIRLCTSVLKEEFGKKIPIFGNNLASSHTSILSNSRTESQPILQSMIQSNPLNNQVQCVQRLKQIELDLAEEKRKREQIYNTIEISKLKKGSSLFKFILPIILGIVLSNFYQLSLQYYE</sequence>
<dbReference type="Proteomes" id="UP000688137">
    <property type="component" value="Unassembled WGS sequence"/>
</dbReference>
<evidence type="ECO:0000313" key="3">
    <source>
        <dbReference type="EMBL" id="CAD8061885.1"/>
    </source>
</evidence>
<name>A0A8S1L6L7_PARPR</name>
<keyword evidence="1" id="KW-0472">Membrane</keyword>
<dbReference type="InterPro" id="IPR000535">
    <property type="entry name" value="MSP_dom"/>
</dbReference>
<gene>
    <name evidence="3" type="ORF">PPRIM_AZ9-3.1.T0320221</name>
</gene>
<keyword evidence="1" id="KW-0812">Transmembrane</keyword>
<keyword evidence="4" id="KW-1185">Reference proteome</keyword>
<dbReference type="PROSITE" id="PS50202">
    <property type="entry name" value="MSP"/>
    <property type="match status" value="1"/>
</dbReference>
<feature type="transmembrane region" description="Helical" evidence="1">
    <location>
        <begin position="203"/>
        <end position="222"/>
    </location>
</feature>
<keyword evidence="1" id="KW-1133">Transmembrane helix</keyword>
<evidence type="ECO:0000256" key="1">
    <source>
        <dbReference type="SAM" id="Phobius"/>
    </source>
</evidence>
<protein>
    <recommendedName>
        <fullName evidence="2">MSP domain-containing protein</fullName>
    </recommendedName>
</protein>
<dbReference type="AlphaFoldDB" id="A0A8S1L6L7"/>
<proteinExistence type="predicted"/>
<dbReference type="EMBL" id="CAJJDM010000031">
    <property type="protein sequence ID" value="CAD8061885.1"/>
    <property type="molecule type" value="Genomic_DNA"/>
</dbReference>
<organism evidence="3 4">
    <name type="scientific">Paramecium primaurelia</name>
    <dbReference type="NCBI Taxonomy" id="5886"/>
    <lineage>
        <taxon>Eukaryota</taxon>
        <taxon>Sar</taxon>
        <taxon>Alveolata</taxon>
        <taxon>Ciliophora</taxon>
        <taxon>Intramacronucleata</taxon>
        <taxon>Oligohymenophorea</taxon>
        <taxon>Peniculida</taxon>
        <taxon>Parameciidae</taxon>
        <taxon>Paramecium</taxon>
    </lineage>
</organism>
<reference evidence="3" key="1">
    <citation type="submission" date="2021-01" db="EMBL/GenBank/DDBJ databases">
        <authorList>
            <consortium name="Genoscope - CEA"/>
            <person name="William W."/>
        </authorList>
    </citation>
    <scope>NUCLEOTIDE SEQUENCE</scope>
</reference>
<feature type="domain" description="MSP" evidence="2">
    <location>
        <begin position="1"/>
        <end position="121"/>
    </location>
</feature>
<comment type="caution">
    <text evidence="3">The sequence shown here is derived from an EMBL/GenBank/DDBJ whole genome shotgun (WGS) entry which is preliminary data.</text>
</comment>
<dbReference type="Pfam" id="PF00635">
    <property type="entry name" value="Motile_Sperm"/>
    <property type="match status" value="1"/>
</dbReference>
<dbReference type="OMA" id="LNNQVQC"/>
<evidence type="ECO:0000313" key="4">
    <source>
        <dbReference type="Proteomes" id="UP000688137"/>
    </source>
</evidence>
<evidence type="ECO:0000259" key="2">
    <source>
        <dbReference type="PROSITE" id="PS50202"/>
    </source>
</evidence>